<keyword evidence="1" id="KW-1185">Reference proteome</keyword>
<dbReference type="GeneID" id="102803063"/>
<dbReference type="Pfam" id="PF19798">
    <property type="entry name" value="Sulfotransfer_5"/>
    <property type="match status" value="1"/>
</dbReference>
<evidence type="ECO:0000313" key="2">
    <source>
        <dbReference type="RefSeq" id="XP_006817550.1"/>
    </source>
</evidence>
<organism evidence="1 2">
    <name type="scientific">Saccoglossus kowalevskii</name>
    <name type="common">Acorn worm</name>
    <dbReference type="NCBI Taxonomy" id="10224"/>
    <lineage>
        <taxon>Eukaryota</taxon>
        <taxon>Metazoa</taxon>
        <taxon>Hemichordata</taxon>
        <taxon>Enteropneusta</taxon>
        <taxon>Harrimaniidae</taxon>
        <taxon>Saccoglossus</taxon>
    </lineage>
</organism>
<evidence type="ECO:0000313" key="1">
    <source>
        <dbReference type="Proteomes" id="UP000694865"/>
    </source>
</evidence>
<dbReference type="PANTHER" id="PTHR48419">
    <property type="entry name" value="SULFOTRANSFERASE DOMAIN-CONTAINING PROTEIN"/>
    <property type="match status" value="1"/>
</dbReference>
<dbReference type="InterPro" id="IPR053226">
    <property type="entry name" value="Pyrrolopyrazine_biosynth_F"/>
</dbReference>
<accession>A0ABM0MC09</accession>
<sequence>MTSEHPCRVAIWTHQRSTSTALLQCFAGQEKTKTFMEPYAIPFLEECDQYLEDNPTYVNGRYKEVKMMLESDYPGSTMIVFKDMADFVVGRYDKIPEGYINTFLIREPNESIPSFWRATINSGRTLFPRRYSYGSLKPVLDLYDYLTEQNQPCIIIDAHDLSHFPEMVLRQFCQKTGVTFCENMLGWKSQNMDGWDPSFEKSKDRNIWFGNALESSKFHPLPTIDTPIDLSIVPEKNIFTLEESKPIYDVLFAKRIKPF</sequence>
<dbReference type="RefSeq" id="XP_006817550.1">
    <property type="nucleotide sequence ID" value="XM_006817487.1"/>
</dbReference>
<protein>
    <submittedName>
        <fullName evidence="2">Uncharacterized protein LOC102803063</fullName>
    </submittedName>
</protein>
<name>A0ABM0MC09_SACKO</name>
<proteinExistence type="predicted"/>
<dbReference type="Gene3D" id="3.40.50.300">
    <property type="entry name" value="P-loop containing nucleotide triphosphate hydrolases"/>
    <property type="match status" value="1"/>
</dbReference>
<reference evidence="2" key="1">
    <citation type="submission" date="2025-08" db="UniProtKB">
        <authorList>
            <consortium name="RefSeq"/>
        </authorList>
    </citation>
    <scope>IDENTIFICATION</scope>
    <source>
        <tissue evidence="2">Testes</tissue>
    </source>
</reference>
<dbReference type="InterPro" id="IPR027417">
    <property type="entry name" value="P-loop_NTPase"/>
</dbReference>
<gene>
    <name evidence="2" type="primary">LOC102803063</name>
</gene>
<dbReference type="SUPFAM" id="SSF52540">
    <property type="entry name" value="P-loop containing nucleoside triphosphate hydrolases"/>
    <property type="match status" value="1"/>
</dbReference>
<dbReference type="Proteomes" id="UP000694865">
    <property type="component" value="Unplaced"/>
</dbReference>
<dbReference type="PANTHER" id="PTHR48419:SF1">
    <property type="entry name" value="SULFOTRANSFERASE DOMAIN-CONTAINING PROTEIN"/>
    <property type="match status" value="1"/>
</dbReference>